<organism evidence="2 3">
    <name type="scientific">Batillaria attramentaria</name>
    <dbReference type="NCBI Taxonomy" id="370345"/>
    <lineage>
        <taxon>Eukaryota</taxon>
        <taxon>Metazoa</taxon>
        <taxon>Spiralia</taxon>
        <taxon>Lophotrochozoa</taxon>
        <taxon>Mollusca</taxon>
        <taxon>Gastropoda</taxon>
        <taxon>Caenogastropoda</taxon>
        <taxon>Sorbeoconcha</taxon>
        <taxon>Cerithioidea</taxon>
        <taxon>Batillariidae</taxon>
        <taxon>Batillaria</taxon>
    </lineage>
</organism>
<keyword evidence="3" id="KW-1185">Reference proteome</keyword>
<gene>
    <name evidence="2" type="ORF">BaRGS_00031408</name>
</gene>
<dbReference type="AlphaFoldDB" id="A0ABD0JRY4"/>
<evidence type="ECO:0000313" key="3">
    <source>
        <dbReference type="Proteomes" id="UP001519460"/>
    </source>
</evidence>
<protein>
    <submittedName>
        <fullName evidence="2">Uncharacterized protein</fullName>
    </submittedName>
</protein>
<accession>A0ABD0JRY4</accession>
<dbReference type="Proteomes" id="UP001519460">
    <property type="component" value="Unassembled WGS sequence"/>
</dbReference>
<dbReference type="EMBL" id="JACVVK020000353">
    <property type="protein sequence ID" value="KAK7477343.1"/>
    <property type="molecule type" value="Genomic_DNA"/>
</dbReference>
<name>A0ABD0JRY4_9CAEN</name>
<reference evidence="2 3" key="1">
    <citation type="journal article" date="2023" name="Sci. Data">
        <title>Genome assembly of the Korean intertidal mud-creeper Batillaria attramentaria.</title>
        <authorList>
            <person name="Patra A.K."/>
            <person name="Ho P.T."/>
            <person name="Jun S."/>
            <person name="Lee S.J."/>
            <person name="Kim Y."/>
            <person name="Won Y.J."/>
        </authorList>
    </citation>
    <scope>NUCLEOTIDE SEQUENCE [LARGE SCALE GENOMIC DNA]</scope>
    <source>
        <strain evidence="2">Wonlab-2016</strain>
    </source>
</reference>
<feature type="region of interest" description="Disordered" evidence="1">
    <location>
        <begin position="23"/>
        <end position="44"/>
    </location>
</feature>
<feature type="compositionally biased region" description="Basic and acidic residues" evidence="1">
    <location>
        <begin position="34"/>
        <end position="44"/>
    </location>
</feature>
<comment type="caution">
    <text evidence="2">The sequence shown here is derived from an EMBL/GenBank/DDBJ whole genome shotgun (WGS) entry which is preliminary data.</text>
</comment>
<proteinExistence type="predicted"/>
<evidence type="ECO:0000313" key="2">
    <source>
        <dbReference type="EMBL" id="KAK7477343.1"/>
    </source>
</evidence>
<sequence>MSILCIGGKNGIMLCGRSGTSERVHSFTQQRSNDVNKERPGAKHFHPEVLVSHVGTVSKMAAVSIPLVHLLPKQIWQWTERPQE</sequence>
<evidence type="ECO:0000256" key="1">
    <source>
        <dbReference type="SAM" id="MobiDB-lite"/>
    </source>
</evidence>